<keyword evidence="2" id="KW-1185">Reference proteome</keyword>
<dbReference type="Proteomes" id="UP000826212">
    <property type="component" value="Chromosome"/>
</dbReference>
<dbReference type="EMBL" id="CP081303">
    <property type="protein sequence ID" value="QZE14461.1"/>
    <property type="molecule type" value="Genomic_DNA"/>
</dbReference>
<organism evidence="1 2">
    <name type="scientific">Halosquirtibacter laminarini</name>
    <dbReference type="NCBI Taxonomy" id="3374600"/>
    <lineage>
        <taxon>Bacteria</taxon>
        <taxon>Pseudomonadati</taxon>
        <taxon>Bacteroidota</taxon>
        <taxon>Bacteroidia</taxon>
        <taxon>Marinilabiliales</taxon>
        <taxon>Prolixibacteraceae</taxon>
        <taxon>Halosquirtibacter</taxon>
    </lineage>
</organism>
<sequence length="345" mass="39633">MSSISPNPLTVAVVILNWNGEALLKTYLPDLVANTTYPNARLIVADNGSTDQSFDVVESIPEIEWLPLEKNYGFADGYNRCLQQIEVDIYILMNSDIRASKGWLEPLIHTFEKDKSIAIQQPKIMDDKKHDFFEYAGASGGYIDTMGYPFCRGRIMDHLEKDDHQYDDLKQVFWASGACFAIRSSMWHRLGGFDTIFWAHMEEIDLCWRANNLGGNVYVNPASKVYHLGGGSLPYGNPKKTYLNFRNNLILLSRNLHKSERFTTLLKRMILDGVASMVFILKGEFNLVPQVLKAHRDFYRSKSKIQKYRKGKEFKKRSELPIYQGCIPLLSSLCSIRKYSQLKHH</sequence>
<protein>
    <submittedName>
        <fullName evidence="1">Glycosyltransferase family 2 protein</fullName>
    </submittedName>
</protein>
<reference evidence="1" key="1">
    <citation type="submission" date="2021-08" db="EMBL/GenBank/DDBJ databases">
        <title>Novel anaerobic bacterium isolated from sea squirt in East Sea, Republic of Korea.</title>
        <authorList>
            <person name="Nguyen T.H."/>
            <person name="Li Z."/>
            <person name="Lee Y.-J."/>
            <person name="Ko J."/>
            <person name="Kim S.-G."/>
        </authorList>
    </citation>
    <scope>NUCLEOTIDE SEQUENCE</scope>
    <source>
        <strain evidence="1">KCTC 25031</strain>
    </source>
</reference>
<evidence type="ECO:0000313" key="1">
    <source>
        <dbReference type="EMBL" id="QZE14461.1"/>
    </source>
</evidence>
<evidence type="ECO:0000313" key="2">
    <source>
        <dbReference type="Proteomes" id="UP000826212"/>
    </source>
</evidence>
<gene>
    <name evidence="1" type="ORF">K4L44_00920</name>
</gene>
<proteinExistence type="predicted"/>
<accession>A0AC61NKZ7</accession>
<name>A0AC61NKZ7_9BACT</name>